<gene>
    <name evidence="10" type="ORF">TGP89_244406</name>
</gene>
<comment type="caution">
    <text evidence="10">The sequence shown here is derived from an EMBL/GenBank/DDBJ whole genome shotgun (WGS) entry which is preliminary data.</text>
</comment>
<comment type="catalytic activity">
    <reaction evidence="9">
        <text>L-cysteine + O2 = 3-sulfino-L-alanine + H(+)</text>
        <dbReference type="Rhea" id="RHEA:20441"/>
        <dbReference type="ChEBI" id="CHEBI:15378"/>
        <dbReference type="ChEBI" id="CHEBI:15379"/>
        <dbReference type="ChEBI" id="CHEBI:35235"/>
        <dbReference type="ChEBI" id="CHEBI:61085"/>
        <dbReference type="EC" id="1.13.11.20"/>
    </reaction>
</comment>
<keyword evidence="6 8" id="KW-0408">Iron</keyword>
<sequence length="214" mass="24637">MQSITEFAVEGGIYRPLDINSNVSSEEFDSPRENTTAGVETLEELHHHIFRILANTADPHRLARTQRLLERYDGQDWLLWKQRFSQDERQAQSYGRSAVWQHPGCFQLLILTWAPGCCSPVHNHPCERCFLMPLTGEMAEARFWVNEETNECTEICRSTLKTHKAYWIDDSHGWHAVMNLGDVDSVSLHLYIPEIIRCKICTSGFSASWLPLSC</sequence>
<dbReference type="CDD" id="cd10548">
    <property type="entry name" value="cupin_CDO"/>
    <property type="match status" value="1"/>
</dbReference>
<comment type="similarity">
    <text evidence="1 9">Belongs to the cysteine dioxygenase family.</text>
</comment>
<feature type="binding site" evidence="8">
    <location>
        <position position="122"/>
    </location>
    <ligand>
        <name>Fe cation</name>
        <dbReference type="ChEBI" id="CHEBI:24875"/>
        <note>catalytic</note>
    </ligand>
</feature>
<evidence type="ECO:0000313" key="10">
    <source>
        <dbReference type="EMBL" id="KFG34439.1"/>
    </source>
</evidence>
<keyword evidence="4 9" id="KW-0223">Dioxygenase</keyword>
<feature type="binding site" evidence="8">
    <location>
        <position position="124"/>
    </location>
    <ligand>
        <name>Fe cation</name>
        <dbReference type="ChEBI" id="CHEBI:24875"/>
        <note>catalytic</note>
    </ligand>
</feature>
<dbReference type="Pfam" id="PF05995">
    <property type="entry name" value="CDO_I"/>
    <property type="match status" value="1"/>
</dbReference>
<feature type="cross-link" description="3'-(S-cysteinyl)-tyrosine (Cys-Tyr)" evidence="7">
    <location>
        <begin position="129"/>
        <end position="191"/>
    </location>
</feature>
<dbReference type="InterPro" id="IPR014710">
    <property type="entry name" value="RmlC-like_jellyroll"/>
</dbReference>
<dbReference type="EMBL" id="AEYI02001674">
    <property type="protein sequence ID" value="KFG34439.1"/>
    <property type="molecule type" value="Genomic_DNA"/>
</dbReference>
<dbReference type="SUPFAM" id="SSF51182">
    <property type="entry name" value="RmlC-like cupins"/>
    <property type="match status" value="1"/>
</dbReference>
<comment type="cofactor">
    <cofactor evidence="9">
        <name>Fe cation</name>
        <dbReference type="ChEBI" id="CHEBI:24875"/>
    </cofactor>
    <text evidence="9">Binds 1 Fe cation per subunit.</text>
</comment>
<dbReference type="VEuPathDB" id="ToxoDB:TGP89_244406"/>
<keyword evidence="5 9" id="KW-0560">Oxidoreductase</keyword>
<keyword evidence="3 8" id="KW-0479">Metal-binding</keyword>
<dbReference type="GO" id="GO:0019448">
    <property type="term" value="P:L-cysteine catabolic process"/>
    <property type="evidence" value="ECO:0007669"/>
    <property type="project" value="TreeGrafter"/>
</dbReference>
<evidence type="ECO:0000256" key="5">
    <source>
        <dbReference type="ARBA" id="ARBA00023002"/>
    </source>
</evidence>
<name>A0A086JQM1_TOXGO</name>
<evidence type="ECO:0000313" key="11">
    <source>
        <dbReference type="Proteomes" id="UP000028828"/>
    </source>
</evidence>
<evidence type="ECO:0000256" key="3">
    <source>
        <dbReference type="ARBA" id="ARBA00022723"/>
    </source>
</evidence>
<dbReference type="Proteomes" id="UP000028828">
    <property type="component" value="Unassembled WGS sequence"/>
</dbReference>
<dbReference type="PANTHER" id="PTHR12918:SF1">
    <property type="entry name" value="CYSTEINE DIOXYGENASE TYPE 1"/>
    <property type="match status" value="1"/>
</dbReference>
<dbReference type="AlphaFoldDB" id="A0A086JQM1"/>
<dbReference type="InterPro" id="IPR010300">
    <property type="entry name" value="CDO_1"/>
</dbReference>
<evidence type="ECO:0000256" key="1">
    <source>
        <dbReference type="ARBA" id="ARBA00006622"/>
    </source>
</evidence>
<dbReference type="GO" id="GO:0017172">
    <property type="term" value="F:cysteine dioxygenase activity"/>
    <property type="evidence" value="ECO:0007669"/>
    <property type="project" value="UniProtKB-UniRule"/>
</dbReference>
<evidence type="ECO:0000256" key="9">
    <source>
        <dbReference type="RuleBase" id="RU366010"/>
    </source>
</evidence>
<evidence type="ECO:0000256" key="4">
    <source>
        <dbReference type="ARBA" id="ARBA00022964"/>
    </source>
</evidence>
<evidence type="ECO:0000256" key="6">
    <source>
        <dbReference type="ARBA" id="ARBA00023004"/>
    </source>
</evidence>
<evidence type="ECO:0000256" key="7">
    <source>
        <dbReference type="PIRSR" id="PIRSR610300-50"/>
    </source>
</evidence>
<protein>
    <recommendedName>
        <fullName evidence="2 9">Cysteine dioxygenase</fullName>
        <ecNumber evidence="2 9">1.13.11.20</ecNumber>
    </recommendedName>
</protein>
<evidence type="ECO:0000256" key="2">
    <source>
        <dbReference type="ARBA" id="ARBA00013133"/>
    </source>
</evidence>
<evidence type="ECO:0000256" key="8">
    <source>
        <dbReference type="PIRSR" id="PIRSR610300-51"/>
    </source>
</evidence>
<organism evidence="10 11">
    <name type="scientific">Toxoplasma gondii p89</name>
    <dbReference type="NCBI Taxonomy" id="943119"/>
    <lineage>
        <taxon>Eukaryota</taxon>
        <taxon>Sar</taxon>
        <taxon>Alveolata</taxon>
        <taxon>Apicomplexa</taxon>
        <taxon>Conoidasida</taxon>
        <taxon>Coccidia</taxon>
        <taxon>Eucoccidiorida</taxon>
        <taxon>Eimeriorina</taxon>
        <taxon>Sarcocystidae</taxon>
        <taxon>Toxoplasma</taxon>
    </lineage>
</organism>
<accession>A0A086JQM1</accession>
<dbReference type="EC" id="1.13.11.20" evidence="2 9"/>
<dbReference type="Gene3D" id="2.60.120.10">
    <property type="entry name" value="Jelly Rolls"/>
    <property type="match status" value="1"/>
</dbReference>
<dbReference type="PANTHER" id="PTHR12918">
    <property type="entry name" value="CYSTEINE DIOXYGENASE"/>
    <property type="match status" value="1"/>
</dbReference>
<reference evidence="10 11" key="1">
    <citation type="submission" date="2014-03" db="EMBL/GenBank/DDBJ databases">
        <authorList>
            <person name="Sibley D."/>
            <person name="Venepally P."/>
            <person name="Karamycheva S."/>
            <person name="Hadjithomas M."/>
            <person name="Khan A."/>
            <person name="Brunk B."/>
            <person name="Roos D."/>
            <person name="Caler E."/>
            <person name="Lorenzi H."/>
        </authorList>
    </citation>
    <scope>NUCLEOTIDE SEQUENCE [LARGE SCALE GENOMIC DNA]</scope>
    <source>
        <strain evidence="11">p89</strain>
    </source>
</reference>
<proteinExistence type="inferred from homology"/>
<dbReference type="GO" id="GO:0008198">
    <property type="term" value="F:ferrous iron binding"/>
    <property type="evidence" value="ECO:0007669"/>
    <property type="project" value="TreeGrafter"/>
</dbReference>
<feature type="binding site" evidence="8">
    <location>
        <position position="175"/>
    </location>
    <ligand>
        <name>Fe cation</name>
        <dbReference type="ChEBI" id="CHEBI:24875"/>
        <note>catalytic</note>
    </ligand>
</feature>
<keyword evidence="7" id="KW-0883">Thioether bond</keyword>
<dbReference type="InterPro" id="IPR011051">
    <property type="entry name" value="RmlC_Cupin_sf"/>
</dbReference>